<dbReference type="SUPFAM" id="SSF144091">
    <property type="entry name" value="Rhomboid-like"/>
    <property type="match status" value="1"/>
</dbReference>
<keyword evidence="6 7" id="KW-0472">Membrane</keyword>
<feature type="transmembrane region" description="Helical" evidence="7">
    <location>
        <begin position="112"/>
        <end position="130"/>
    </location>
</feature>
<evidence type="ECO:0000256" key="4">
    <source>
        <dbReference type="ARBA" id="ARBA00022801"/>
    </source>
</evidence>
<evidence type="ECO:0000313" key="9">
    <source>
        <dbReference type="EMBL" id="MBC2594579.1"/>
    </source>
</evidence>
<feature type="transmembrane region" description="Helical" evidence="7">
    <location>
        <begin position="20"/>
        <end position="38"/>
    </location>
</feature>
<evidence type="ECO:0000256" key="6">
    <source>
        <dbReference type="ARBA" id="ARBA00023136"/>
    </source>
</evidence>
<evidence type="ECO:0000313" key="10">
    <source>
        <dbReference type="Proteomes" id="UP000546464"/>
    </source>
</evidence>
<dbReference type="InterPro" id="IPR050925">
    <property type="entry name" value="Rhomboid_protease_S54"/>
</dbReference>
<evidence type="ECO:0000256" key="5">
    <source>
        <dbReference type="ARBA" id="ARBA00022989"/>
    </source>
</evidence>
<feature type="domain" description="Peptidase S54 rhomboid" evidence="8">
    <location>
        <begin position="73"/>
        <end position="209"/>
    </location>
</feature>
<keyword evidence="9" id="KW-0645">Protease</keyword>
<dbReference type="PANTHER" id="PTHR43731:SF14">
    <property type="entry name" value="PRESENILIN-ASSOCIATED RHOMBOID-LIKE PROTEIN, MITOCHONDRIAL"/>
    <property type="match status" value="1"/>
</dbReference>
<keyword evidence="3 7" id="KW-0812">Transmembrane</keyword>
<accession>A0A842HEA6</accession>
<dbReference type="InterPro" id="IPR035952">
    <property type="entry name" value="Rhomboid-like_sf"/>
</dbReference>
<dbReference type="GO" id="GO:0006508">
    <property type="term" value="P:proteolysis"/>
    <property type="evidence" value="ECO:0007669"/>
    <property type="project" value="UniProtKB-KW"/>
</dbReference>
<evidence type="ECO:0000256" key="3">
    <source>
        <dbReference type="ARBA" id="ARBA00022692"/>
    </source>
</evidence>
<gene>
    <name evidence="9" type="ORF">H5P28_09940</name>
</gene>
<comment type="subcellular location">
    <subcellularLocation>
        <location evidence="1">Membrane</location>
        <topology evidence="1">Multi-pass membrane protein</topology>
    </subcellularLocation>
</comment>
<feature type="transmembrane region" description="Helical" evidence="7">
    <location>
        <begin position="136"/>
        <end position="154"/>
    </location>
</feature>
<dbReference type="AlphaFoldDB" id="A0A842HEA6"/>
<evidence type="ECO:0000259" key="8">
    <source>
        <dbReference type="Pfam" id="PF01694"/>
    </source>
</evidence>
<evidence type="ECO:0000256" key="1">
    <source>
        <dbReference type="ARBA" id="ARBA00004141"/>
    </source>
</evidence>
<reference evidence="9 10" key="1">
    <citation type="submission" date="2020-07" db="EMBL/GenBank/DDBJ databases">
        <authorList>
            <person name="Feng X."/>
        </authorList>
    </citation>
    <scope>NUCLEOTIDE SEQUENCE [LARGE SCALE GENOMIC DNA]</scope>
    <source>
        <strain evidence="9 10">JCM31066</strain>
    </source>
</reference>
<dbReference type="InterPro" id="IPR022764">
    <property type="entry name" value="Peptidase_S54_rhomboid_dom"/>
</dbReference>
<evidence type="ECO:0000256" key="7">
    <source>
        <dbReference type="SAM" id="Phobius"/>
    </source>
</evidence>
<dbReference type="SMART" id="SM01160">
    <property type="entry name" value="DUF1751"/>
    <property type="match status" value="1"/>
</dbReference>
<dbReference type="PANTHER" id="PTHR43731">
    <property type="entry name" value="RHOMBOID PROTEASE"/>
    <property type="match status" value="1"/>
</dbReference>
<dbReference type="Gene3D" id="1.20.1540.10">
    <property type="entry name" value="Rhomboid-like"/>
    <property type="match status" value="1"/>
</dbReference>
<keyword evidence="5 7" id="KW-1133">Transmembrane helix</keyword>
<organism evidence="9 10">
    <name type="scientific">Ruficoccus amylovorans</name>
    <dbReference type="NCBI Taxonomy" id="1804625"/>
    <lineage>
        <taxon>Bacteria</taxon>
        <taxon>Pseudomonadati</taxon>
        <taxon>Verrucomicrobiota</taxon>
        <taxon>Opitutia</taxon>
        <taxon>Puniceicoccales</taxon>
        <taxon>Cerasicoccaceae</taxon>
        <taxon>Ruficoccus</taxon>
    </lineage>
</organism>
<name>A0A842HEA6_9BACT</name>
<dbReference type="Pfam" id="PF01694">
    <property type="entry name" value="Rhomboid"/>
    <property type="match status" value="1"/>
</dbReference>
<keyword evidence="10" id="KW-1185">Reference proteome</keyword>
<feature type="transmembrane region" description="Helical" evidence="7">
    <location>
        <begin position="192"/>
        <end position="213"/>
    </location>
</feature>
<sequence length="226" mass="25564">MINATNPYESQPATFSRFPPVVKTLLVANVAVFLLMNFSLQVKIPLMKYCALWPVSNPWIFTTHSGWQSPFAPWQMITYGFMHTGFTHLFFNMFAFWMFGSVIERVWGSKRFAFYYFACVFGAAIAQLFVSYGKGYPTIGASGGVFGLLLAYGMMFPRQKLIFIAFPVEARWFVLGYGVVELIMGVTGTMSGVAHFAHLGGMIFGFLLIQFWLGRFPIKPRPGKLF</sequence>
<dbReference type="EMBL" id="JACHVB010000025">
    <property type="protein sequence ID" value="MBC2594579.1"/>
    <property type="molecule type" value="Genomic_DNA"/>
</dbReference>
<feature type="transmembrane region" description="Helical" evidence="7">
    <location>
        <begin position="79"/>
        <end position="100"/>
    </location>
</feature>
<comment type="similarity">
    <text evidence="2">Belongs to the peptidase S54 family.</text>
</comment>
<protein>
    <submittedName>
        <fullName evidence="9">Rhomboid family intramembrane serine protease</fullName>
    </submittedName>
</protein>
<dbReference type="RefSeq" id="WP_185675560.1">
    <property type="nucleotide sequence ID" value="NZ_JACHVB010000025.1"/>
</dbReference>
<dbReference type="GO" id="GO:0016020">
    <property type="term" value="C:membrane"/>
    <property type="evidence" value="ECO:0007669"/>
    <property type="project" value="UniProtKB-SubCell"/>
</dbReference>
<feature type="transmembrane region" description="Helical" evidence="7">
    <location>
        <begin position="161"/>
        <end position="180"/>
    </location>
</feature>
<evidence type="ECO:0000256" key="2">
    <source>
        <dbReference type="ARBA" id="ARBA00009045"/>
    </source>
</evidence>
<dbReference type="GO" id="GO:0004252">
    <property type="term" value="F:serine-type endopeptidase activity"/>
    <property type="evidence" value="ECO:0007669"/>
    <property type="project" value="InterPro"/>
</dbReference>
<proteinExistence type="inferred from homology"/>
<comment type="caution">
    <text evidence="9">The sequence shown here is derived from an EMBL/GenBank/DDBJ whole genome shotgun (WGS) entry which is preliminary data.</text>
</comment>
<keyword evidence="4" id="KW-0378">Hydrolase</keyword>
<dbReference type="Proteomes" id="UP000546464">
    <property type="component" value="Unassembled WGS sequence"/>
</dbReference>